<dbReference type="Proteomes" id="UP000191057">
    <property type="component" value="Chromosome"/>
</dbReference>
<dbReference type="PANTHER" id="PTHR38443:SF2">
    <property type="entry name" value="NON-HEMOLYTIC ENTEROTOXIN LYTIC COMPONENT L1"/>
    <property type="match status" value="1"/>
</dbReference>
<dbReference type="Gene3D" id="1.20.1170.10">
    <property type="match status" value="1"/>
</dbReference>
<gene>
    <name evidence="1" type="ORF">B4918_10555</name>
</gene>
<dbReference type="InterPro" id="IPR052785">
    <property type="entry name" value="Enterotoxin_cmpnt"/>
</dbReference>
<dbReference type="AlphaFoldDB" id="A0A9W3XIA5"/>
<evidence type="ECO:0000313" key="1">
    <source>
        <dbReference type="EMBL" id="AQY38411.1"/>
    </source>
</evidence>
<reference evidence="1 2" key="1">
    <citation type="submission" date="2017-03" db="EMBL/GenBank/DDBJ databases">
        <title>Complete genome sequence of Bacillus thuringiensis L-7601, a novel melanin producing strain.</title>
        <authorList>
            <person name="Cai J."/>
            <person name="Cao Z."/>
            <person name="Tan T."/>
        </authorList>
    </citation>
    <scope>NUCLEOTIDE SEQUENCE [LARGE SCALE GENOMIC DNA]</scope>
    <source>
        <strain evidence="1 2">L-7601</strain>
    </source>
</reference>
<dbReference type="SUPFAM" id="SSF58100">
    <property type="entry name" value="Bacterial hemolysins"/>
    <property type="match status" value="1"/>
</dbReference>
<sequence length="333" mass="38069">MFYIKRIFIFLCLALLIIAQSFIPNYARADSQSLTNKLDSNATAVLENYKYFSESINKLTAIDLQLKSSLTIHGEKTKENANYWLNTLAPDTQVIVKDIIGYNTTFQSIYNNAIDKFSSRNKQEVTNSLNTLQNTLSQKRILVTEGIDKLRKYREERLSPSVRDINSDINRILVKQNGNFAVIASLNKSISALNDKYEIAKKNYQNQIKIASLNPALAQLAAMYAMEMRNAQQEIDREKNQLKLFQKTVPILNEIKDQSNSFVGNISESIDKLQGYITLWDTLNAKIKNLISDVDSTKEIDKSYFIAEMELIQESWGSIINLTETQLSKNTQY</sequence>
<protein>
    <submittedName>
        <fullName evidence="1">Hemolytic enterotoxin</fullName>
    </submittedName>
</protein>
<proteinExistence type="predicted"/>
<accession>A0A9W3XIA5</accession>
<name>A0A9W3XIA5_BACTU</name>
<dbReference type="InterPro" id="IPR008414">
    <property type="entry name" value="HBL"/>
</dbReference>
<organism evidence="1 2">
    <name type="scientific">Bacillus thuringiensis</name>
    <dbReference type="NCBI Taxonomy" id="1428"/>
    <lineage>
        <taxon>Bacteria</taxon>
        <taxon>Bacillati</taxon>
        <taxon>Bacillota</taxon>
        <taxon>Bacilli</taxon>
        <taxon>Bacillales</taxon>
        <taxon>Bacillaceae</taxon>
        <taxon>Bacillus</taxon>
        <taxon>Bacillus cereus group</taxon>
    </lineage>
</organism>
<evidence type="ECO:0000313" key="2">
    <source>
        <dbReference type="Proteomes" id="UP000191057"/>
    </source>
</evidence>
<dbReference type="Pfam" id="PF05791">
    <property type="entry name" value="Bacillus_HBL"/>
    <property type="match status" value="1"/>
</dbReference>
<dbReference type="RefSeq" id="WP_079245378.1">
    <property type="nucleotide sequence ID" value="NZ_JARSYF010000006.1"/>
</dbReference>
<dbReference type="GO" id="GO:0016020">
    <property type="term" value="C:membrane"/>
    <property type="evidence" value="ECO:0007669"/>
    <property type="project" value="InterPro"/>
</dbReference>
<dbReference type="PANTHER" id="PTHR38443">
    <property type="match status" value="1"/>
</dbReference>
<dbReference type="EMBL" id="CP020002">
    <property type="protein sequence ID" value="AQY38411.1"/>
    <property type="molecule type" value="Genomic_DNA"/>
</dbReference>